<evidence type="ECO:0000313" key="16">
    <source>
        <dbReference type="Proteomes" id="UP000663848"/>
    </source>
</evidence>
<dbReference type="InterPro" id="IPR019734">
    <property type="entry name" value="TPR_rpt"/>
</dbReference>
<dbReference type="EMBL" id="CAJOBO010001526">
    <property type="protein sequence ID" value="CAF4386682.1"/>
    <property type="molecule type" value="Genomic_DNA"/>
</dbReference>
<evidence type="ECO:0000313" key="14">
    <source>
        <dbReference type="EMBL" id="CAF4386682.1"/>
    </source>
</evidence>
<dbReference type="InterPro" id="IPR013150">
    <property type="entry name" value="TFIIB_cyclin"/>
</dbReference>
<keyword evidence="8" id="KW-0862">Zinc</keyword>
<evidence type="ECO:0000256" key="2">
    <source>
        <dbReference type="ARBA" id="ARBA00013932"/>
    </source>
</evidence>
<dbReference type="Gene3D" id="1.10.472.10">
    <property type="entry name" value="Cyclin-like"/>
    <property type="match status" value="1"/>
</dbReference>
<dbReference type="PROSITE" id="PS00782">
    <property type="entry name" value="TFIIB"/>
    <property type="match status" value="1"/>
</dbReference>
<dbReference type="Proteomes" id="UP000663869">
    <property type="component" value="Unassembled WGS sequence"/>
</dbReference>
<evidence type="ECO:0000313" key="10">
    <source>
        <dbReference type="EMBL" id="CAF3508180.1"/>
    </source>
</evidence>
<dbReference type="Proteomes" id="UP000663851">
    <property type="component" value="Unassembled WGS sequence"/>
</dbReference>
<evidence type="ECO:0000256" key="4">
    <source>
        <dbReference type="ARBA" id="ARBA00023015"/>
    </source>
</evidence>
<evidence type="ECO:0000313" key="17">
    <source>
        <dbReference type="Proteomes" id="UP000663873"/>
    </source>
</evidence>
<keyword evidence="5" id="KW-0804">Transcription</keyword>
<dbReference type="PROSITE" id="PS51134">
    <property type="entry name" value="ZF_TFIIB"/>
    <property type="match status" value="1"/>
</dbReference>
<evidence type="ECO:0000256" key="7">
    <source>
        <dbReference type="PROSITE-ProRule" id="PRU00339"/>
    </source>
</evidence>
<dbReference type="InterPro" id="IPR011990">
    <property type="entry name" value="TPR-like_helical_dom_sf"/>
</dbReference>
<dbReference type="PRINTS" id="PR00685">
    <property type="entry name" value="TIFACTORIIB"/>
</dbReference>
<dbReference type="InterPro" id="IPR013763">
    <property type="entry name" value="Cyclin-like_dom"/>
</dbReference>
<dbReference type="Gene3D" id="1.25.40.10">
    <property type="entry name" value="Tetratricopeptide repeat domain"/>
    <property type="match status" value="1"/>
</dbReference>
<dbReference type="EMBL" id="CAJNYT010005601">
    <property type="protein sequence ID" value="CAF3759744.1"/>
    <property type="molecule type" value="Genomic_DNA"/>
</dbReference>
<dbReference type="PROSITE" id="PS50005">
    <property type="entry name" value="TPR"/>
    <property type="match status" value="2"/>
</dbReference>
<comment type="caution">
    <text evidence="15">The sequence shown here is derived from an EMBL/GenBank/DDBJ whole genome shotgun (WGS) entry which is preliminary data.</text>
</comment>
<dbReference type="Proteomes" id="UP000663848">
    <property type="component" value="Unassembled WGS sequence"/>
</dbReference>
<protein>
    <recommendedName>
        <fullName evidence="2">Transcription initiation factor IIB</fullName>
    </recommendedName>
    <alternativeName>
        <fullName evidence="6">General transcription factor TFIIB</fullName>
    </alternativeName>
</protein>
<evidence type="ECO:0000256" key="1">
    <source>
        <dbReference type="ARBA" id="ARBA00010857"/>
    </source>
</evidence>
<reference evidence="15" key="1">
    <citation type="submission" date="2021-02" db="EMBL/GenBank/DDBJ databases">
        <authorList>
            <person name="Nowell W R."/>
        </authorList>
    </citation>
    <scope>NUCLEOTIDE SEQUENCE</scope>
</reference>
<dbReference type="GO" id="GO:0005634">
    <property type="term" value="C:nucleus"/>
    <property type="evidence" value="ECO:0007669"/>
    <property type="project" value="TreeGrafter"/>
</dbReference>
<accession>A0A821CAL4</accession>
<dbReference type="EMBL" id="CAJNYU010002133">
    <property type="protein sequence ID" value="CAF3508180.1"/>
    <property type="molecule type" value="Genomic_DNA"/>
</dbReference>
<evidence type="ECO:0000259" key="9">
    <source>
        <dbReference type="PROSITE" id="PS51134"/>
    </source>
</evidence>
<dbReference type="SMART" id="SM00385">
    <property type="entry name" value="CYCLIN"/>
    <property type="match status" value="2"/>
</dbReference>
<dbReference type="InterPro" id="IPR000812">
    <property type="entry name" value="TFIIB"/>
</dbReference>
<dbReference type="Pfam" id="PF08271">
    <property type="entry name" value="Zn_Ribbon_TF"/>
    <property type="match status" value="1"/>
</dbReference>
<proteinExistence type="inferred from homology"/>
<evidence type="ECO:0000256" key="5">
    <source>
        <dbReference type="ARBA" id="ARBA00023163"/>
    </source>
</evidence>
<dbReference type="Pfam" id="PF00382">
    <property type="entry name" value="TFIIB"/>
    <property type="match status" value="2"/>
</dbReference>
<comment type="similarity">
    <text evidence="1">Belongs to the TFIIB family.</text>
</comment>
<organism evidence="15 16">
    <name type="scientific">Rotaria socialis</name>
    <dbReference type="NCBI Taxonomy" id="392032"/>
    <lineage>
        <taxon>Eukaryota</taxon>
        <taxon>Metazoa</taxon>
        <taxon>Spiralia</taxon>
        <taxon>Gnathifera</taxon>
        <taxon>Rotifera</taxon>
        <taxon>Eurotatoria</taxon>
        <taxon>Bdelloidea</taxon>
        <taxon>Philodinida</taxon>
        <taxon>Philodinidae</taxon>
        <taxon>Rotaria</taxon>
    </lineage>
</organism>
<dbReference type="SUPFAM" id="SSF48452">
    <property type="entry name" value="TPR-like"/>
    <property type="match status" value="1"/>
</dbReference>
<dbReference type="Proteomes" id="UP000663872">
    <property type="component" value="Unassembled WGS sequence"/>
</dbReference>
<feature type="repeat" description="TPR" evidence="7">
    <location>
        <begin position="353"/>
        <end position="386"/>
    </location>
</feature>
<dbReference type="Proteomes" id="UP000663862">
    <property type="component" value="Unassembled WGS sequence"/>
</dbReference>
<dbReference type="GO" id="GO:0097550">
    <property type="term" value="C:transcription preinitiation complex"/>
    <property type="evidence" value="ECO:0007669"/>
    <property type="project" value="TreeGrafter"/>
</dbReference>
<keyword evidence="8" id="KW-0479">Metal-binding</keyword>
<evidence type="ECO:0000313" key="15">
    <source>
        <dbReference type="EMBL" id="CAF4604741.1"/>
    </source>
</evidence>
<dbReference type="EMBL" id="CAJOBR010001395">
    <property type="protein sequence ID" value="CAF4604741.1"/>
    <property type="molecule type" value="Genomic_DNA"/>
</dbReference>
<feature type="repeat" description="TPR" evidence="7">
    <location>
        <begin position="312"/>
        <end position="345"/>
    </location>
</feature>
<keyword evidence="8" id="KW-0863">Zinc-finger</keyword>
<evidence type="ECO:0000256" key="8">
    <source>
        <dbReference type="PROSITE-ProRule" id="PRU00469"/>
    </source>
</evidence>
<dbReference type="Pfam" id="PF13374">
    <property type="entry name" value="TPR_10"/>
    <property type="match status" value="1"/>
</dbReference>
<sequence>MTRYMQTLACRFHPDAPLIEDYRAGDMICPMCGLVVGERMVDVSERWPTSQDSADAKDRSRVGAAENLLYGSTDLATTTTTANTKGSLKDSGRQIGSRMISQISPADKTLRDTHRKIQSAAAAMGLTKRVIDQAFITFKQCFENKCLRGRPENVIISSCIYTACRQQGSPRTVKEIAEHSKVTSKEIGRCYLKIKGSLANSSSVQQIDIKDLVPRFCNELALEQKILIRKAVTHIVQRATEICNIQGRSPTSIVSGAIYLACSAANENITKKDIEKATGASPSTIGIIYKLMLPNAAKLFPHDFVFKRPVAELPRCNIGDTHRLMGDYEKALCFLQKALSIQENVKYIPLGCATTYANLGETYSDMKDYSMALIYFQKGLKIREEKLPNNQPDLAIIYHNIGKYDMALKYVEKVVDIGQERLPPGHPHLIEYKETLEKCLLSHLCALYIAVIIFHNLTYERAQED</sequence>
<evidence type="ECO:0000313" key="12">
    <source>
        <dbReference type="EMBL" id="CAF4222677.1"/>
    </source>
</evidence>
<dbReference type="GO" id="GO:0070897">
    <property type="term" value="P:transcription preinitiation complex assembly"/>
    <property type="evidence" value="ECO:0007669"/>
    <property type="project" value="InterPro"/>
</dbReference>
<evidence type="ECO:0000256" key="3">
    <source>
        <dbReference type="ARBA" id="ARBA00022737"/>
    </source>
</evidence>
<dbReference type="EMBL" id="CAJOBP010000804">
    <property type="protein sequence ID" value="CAF4222677.1"/>
    <property type="molecule type" value="Genomic_DNA"/>
</dbReference>
<dbReference type="GO" id="GO:0017025">
    <property type="term" value="F:TBP-class protein binding"/>
    <property type="evidence" value="ECO:0007669"/>
    <property type="project" value="InterPro"/>
</dbReference>
<dbReference type="SUPFAM" id="SSF47954">
    <property type="entry name" value="Cyclin-like"/>
    <property type="match status" value="2"/>
</dbReference>
<dbReference type="InterPro" id="IPR023486">
    <property type="entry name" value="TFIIB_CS"/>
</dbReference>
<keyword evidence="3" id="KW-0677">Repeat</keyword>
<dbReference type="GO" id="GO:0008270">
    <property type="term" value="F:zinc ion binding"/>
    <property type="evidence" value="ECO:0007669"/>
    <property type="project" value="UniProtKB-KW"/>
</dbReference>
<dbReference type="PANTHER" id="PTHR11618">
    <property type="entry name" value="TRANSCRIPTION INITIATION FACTOR IIB-RELATED"/>
    <property type="match status" value="1"/>
</dbReference>
<dbReference type="SUPFAM" id="SSF57783">
    <property type="entry name" value="Zinc beta-ribbon"/>
    <property type="match status" value="1"/>
</dbReference>
<keyword evidence="17" id="KW-1185">Reference proteome</keyword>
<dbReference type="EMBL" id="CAJOBQ010000288">
    <property type="protein sequence ID" value="CAF4318620.1"/>
    <property type="molecule type" value="Genomic_DNA"/>
</dbReference>
<keyword evidence="4" id="KW-0805">Transcription regulation</keyword>
<dbReference type="AlphaFoldDB" id="A0A821CAL4"/>
<evidence type="ECO:0000256" key="6">
    <source>
        <dbReference type="ARBA" id="ARBA00031706"/>
    </source>
</evidence>
<dbReference type="Gene3D" id="1.10.472.170">
    <property type="match status" value="1"/>
</dbReference>
<name>A0A821CAL4_9BILA</name>
<dbReference type="Pfam" id="PF13424">
    <property type="entry name" value="TPR_12"/>
    <property type="match status" value="1"/>
</dbReference>
<evidence type="ECO:0000313" key="11">
    <source>
        <dbReference type="EMBL" id="CAF3759744.1"/>
    </source>
</evidence>
<evidence type="ECO:0000313" key="13">
    <source>
        <dbReference type="EMBL" id="CAF4318620.1"/>
    </source>
</evidence>
<keyword evidence="7" id="KW-0802">TPR repeat</keyword>
<feature type="domain" description="TFIIB-type" evidence="9">
    <location>
        <begin position="6"/>
        <end position="37"/>
    </location>
</feature>
<dbReference type="InterPro" id="IPR013137">
    <property type="entry name" value="Znf_TFIIB"/>
</dbReference>
<dbReference type="InterPro" id="IPR036915">
    <property type="entry name" value="Cyclin-like_sf"/>
</dbReference>
<dbReference type="SMART" id="SM00028">
    <property type="entry name" value="TPR"/>
    <property type="match status" value="3"/>
</dbReference>
<gene>
    <name evidence="10" type="ORF">FME351_LOCUS17203</name>
    <name evidence="11" type="ORF">GRG538_LOCUS31875</name>
    <name evidence="14" type="ORF">HFQ381_LOCUS19117</name>
    <name evidence="15" type="ORF">QYT958_LOCUS11800</name>
    <name evidence="13" type="ORF">TSG867_LOCUS7397</name>
    <name evidence="12" type="ORF">UJA718_LOCUS7834</name>
</gene>
<dbReference type="Proteomes" id="UP000663873">
    <property type="component" value="Unassembled WGS sequence"/>
</dbReference>
<dbReference type="PANTHER" id="PTHR11618:SF13">
    <property type="entry name" value="TRANSCRIPTION INITIATION FACTOR IIB"/>
    <property type="match status" value="1"/>
</dbReference>